<dbReference type="InterPro" id="IPR001611">
    <property type="entry name" value="Leu-rich_rpt"/>
</dbReference>
<feature type="region of interest" description="Disordered" evidence="6">
    <location>
        <begin position="398"/>
        <end position="438"/>
    </location>
</feature>
<feature type="compositionally biased region" description="Polar residues" evidence="6">
    <location>
        <begin position="36"/>
        <end position="47"/>
    </location>
</feature>
<dbReference type="SUPFAM" id="SSF52058">
    <property type="entry name" value="L domain-like"/>
    <property type="match status" value="1"/>
</dbReference>
<feature type="region of interest" description="Disordered" evidence="6">
    <location>
        <begin position="615"/>
        <end position="666"/>
    </location>
</feature>
<organism evidence="7 8">
    <name type="scientific">Tritrichomonas musculus</name>
    <dbReference type="NCBI Taxonomy" id="1915356"/>
    <lineage>
        <taxon>Eukaryota</taxon>
        <taxon>Metamonada</taxon>
        <taxon>Parabasalia</taxon>
        <taxon>Tritrichomonadida</taxon>
        <taxon>Tritrichomonadidae</taxon>
        <taxon>Tritrichomonas</taxon>
    </lineage>
</organism>
<dbReference type="InterPro" id="IPR032675">
    <property type="entry name" value="LRR_dom_sf"/>
</dbReference>
<feature type="compositionally biased region" description="Basic residues" evidence="6">
    <location>
        <begin position="706"/>
        <end position="717"/>
    </location>
</feature>
<gene>
    <name evidence="7" type="ORF">M9Y10_040934</name>
</gene>
<feature type="compositionally biased region" description="Basic residues" evidence="6">
    <location>
        <begin position="1"/>
        <end position="11"/>
    </location>
</feature>
<reference evidence="7 8" key="1">
    <citation type="submission" date="2024-04" db="EMBL/GenBank/DDBJ databases">
        <title>Tritrichomonas musculus Genome.</title>
        <authorList>
            <person name="Alves-Ferreira E."/>
            <person name="Grigg M."/>
            <person name="Lorenzi H."/>
            <person name="Galac M."/>
        </authorList>
    </citation>
    <scope>NUCLEOTIDE SEQUENCE [LARGE SCALE GENOMIC DNA]</scope>
    <source>
        <strain evidence="7 8">EAF2021</strain>
    </source>
</reference>
<sequence length="766" mass="87778">MNTLARQKRANHPLFEFERTGQSSARQPAGHRPDLNNLSVVHNGNTPNNSIFNSNYSRNRSNSNTSASLDFIDLKALPTNAPPQVSNSYDNKLFSKNNRKENKRPQFNNNGRIFDTLFLVDLLNTTKFDKVTEINASSQNLNDIDITALKQLRTVKKADFSDNSLPLEPFSVLQDLEELDLSCNGLKQFEFDKCEREYMDLDDDGRAWNSLHTLNLSHNMCSNTIADLQLIPLLSNLNLSSNSISNLPSNLMYFTCLTTLDLSNNNLNSDASLFSLATIPSLQILNLDYNGLVRIPRFQFGFEALNKISLRSNHFEESDDFDSLADILSLQEVNIIGNPIVVRGHKYLAEAKKIFASAKIELICDPPAQPLKSTISGNVRTVPLDPLTLPFRSRAHKRALQDGIDRKQPVRGSQKIPPLNLNSNTNSNNNESNNNNDDVFMTAFTSKVDENKNKSNKSNEGDKEKMFERIEQRMMMNINSNANGELSYRIPTIPPARIPPYEEEEPTQTNFWSEIPVVQEDKRRVIFKQVDKDYNRAFNQLQFIVLHPESKPTNINRSRIIKKKAKTEIIEDHDGNVNCTCYNNEESVLNGDFNVEYHEGEEIDEIQDLLAKRNEESQKEFNGRSGLNTQAGIRSRLGRSTPIPTARRSPKSTNTNSSNDEETMTREEVEEIIQNMDDKLISVERDMQVAEDERLAEERKRLKAKYRQKCKRNKKKRNSDDESYEDYEYTEYDDNYDDDEYESGDRFARLNKQYESIRANLLKILS</sequence>
<evidence type="ECO:0000313" key="7">
    <source>
        <dbReference type="EMBL" id="KAK8885485.1"/>
    </source>
</evidence>
<evidence type="ECO:0000256" key="1">
    <source>
        <dbReference type="ARBA" id="ARBA00004496"/>
    </source>
</evidence>
<feature type="region of interest" description="Disordered" evidence="6">
    <location>
        <begin position="80"/>
        <end position="107"/>
    </location>
</feature>
<dbReference type="PANTHER" id="PTHR22710:SF2">
    <property type="entry name" value="X-RAY RADIATION RESISTANCE-ASSOCIATED PROTEIN 1"/>
    <property type="match status" value="1"/>
</dbReference>
<keyword evidence="3" id="KW-0433">Leucine-rich repeat</keyword>
<evidence type="ECO:0000256" key="5">
    <source>
        <dbReference type="SAM" id="Coils"/>
    </source>
</evidence>
<feature type="coiled-coil region" evidence="5">
    <location>
        <begin position="666"/>
        <end position="700"/>
    </location>
</feature>
<dbReference type="Proteomes" id="UP001470230">
    <property type="component" value="Unassembled WGS sequence"/>
</dbReference>
<feature type="compositionally biased region" description="Acidic residues" evidence="6">
    <location>
        <begin position="721"/>
        <end position="741"/>
    </location>
</feature>
<keyword evidence="5" id="KW-0175">Coiled coil</keyword>
<keyword evidence="4" id="KW-0677">Repeat</keyword>
<dbReference type="PROSITE" id="PS51450">
    <property type="entry name" value="LRR"/>
    <property type="match status" value="1"/>
</dbReference>
<name>A0ABR2K618_9EUKA</name>
<feature type="compositionally biased region" description="Basic and acidic residues" evidence="6">
    <location>
        <begin position="447"/>
        <end position="464"/>
    </location>
</feature>
<feature type="region of interest" description="Disordered" evidence="6">
    <location>
        <begin position="706"/>
        <end position="741"/>
    </location>
</feature>
<dbReference type="EMBL" id="JAPFFF010000007">
    <property type="protein sequence ID" value="KAK8885485.1"/>
    <property type="molecule type" value="Genomic_DNA"/>
</dbReference>
<keyword evidence="2" id="KW-0963">Cytoplasm</keyword>
<accession>A0ABR2K618</accession>
<feature type="region of interest" description="Disordered" evidence="6">
    <location>
        <begin position="1"/>
        <end position="59"/>
    </location>
</feature>
<dbReference type="PANTHER" id="PTHR22710">
    <property type="entry name" value="X-RAY RADIATION RESISTANCE ASSOCIATED PROTEIN 1 XRRA1"/>
    <property type="match status" value="1"/>
</dbReference>
<feature type="compositionally biased region" description="Basic and acidic residues" evidence="6">
    <location>
        <begin position="399"/>
        <end position="408"/>
    </location>
</feature>
<feature type="compositionally biased region" description="Polar residues" evidence="6">
    <location>
        <begin position="82"/>
        <end position="96"/>
    </location>
</feature>
<evidence type="ECO:0000256" key="2">
    <source>
        <dbReference type="ARBA" id="ARBA00022490"/>
    </source>
</evidence>
<evidence type="ECO:0000256" key="6">
    <source>
        <dbReference type="SAM" id="MobiDB-lite"/>
    </source>
</evidence>
<evidence type="ECO:0000313" key="8">
    <source>
        <dbReference type="Proteomes" id="UP001470230"/>
    </source>
</evidence>
<comment type="subcellular location">
    <subcellularLocation>
        <location evidence="1">Cytoplasm</location>
    </subcellularLocation>
</comment>
<feature type="region of interest" description="Disordered" evidence="6">
    <location>
        <begin position="445"/>
        <end position="464"/>
    </location>
</feature>
<feature type="compositionally biased region" description="Low complexity" evidence="6">
    <location>
        <begin position="48"/>
        <end position="59"/>
    </location>
</feature>
<evidence type="ECO:0000256" key="4">
    <source>
        <dbReference type="ARBA" id="ARBA00022737"/>
    </source>
</evidence>
<dbReference type="Gene3D" id="3.80.10.10">
    <property type="entry name" value="Ribonuclease Inhibitor"/>
    <property type="match status" value="1"/>
</dbReference>
<feature type="compositionally biased region" description="Low complexity" evidence="6">
    <location>
        <begin position="420"/>
        <end position="436"/>
    </location>
</feature>
<comment type="caution">
    <text evidence="7">The sequence shown here is derived from an EMBL/GenBank/DDBJ whole genome shotgun (WGS) entry which is preliminary data.</text>
</comment>
<evidence type="ECO:0008006" key="9">
    <source>
        <dbReference type="Google" id="ProtNLM"/>
    </source>
</evidence>
<proteinExistence type="predicted"/>
<evidence type="ECO:0000256" key="3">
    <source>
        <dbReference type="ARBA" id="ARBA00022614"/>
    </source>
</evidence>
<keyword evidence="8" id="KW-1185">Reference proteome</keyword>
<protein>
    <recommendedName>
        <fullName evidence="9">Leucine Rich Repeat family protein</fullName>
    </recommendedName>
</protein>